<accession>A0A5C1YQN4</accession>
<dbReference type="Proteomes" id="UP000324536">
    <property type="component" value="Chromosome"/>
</dbReference>
<dbReference type="KEGG" id="acek:FLP30_05765"/>
<reference evidence="6 7" key="1">
    <citation type="submission" date="2019-09" db="EMBL/GenBank/DDBJ databases">
        <title>Genome sequencing of strain KACC 21233.</title>
        <authorList>
            <person name="Heo J."/>
            <person name="Kim S.-J."/>
            <person name="Kim J.-S."/>
            <person name="Hong S.-B."/>
            <person name="Kwon S.-W."/>
        </authorList>
    </citation>
    <scope>NUCLEOTIDE SEQUENCE [LARGE SCALE GENOMIC DNA]</scope>
    <source>
        <strain evidence="6 7">KACC 21233</strain>
    </source>
</reference>
<dbReference type="EMBL" id="CP043506">
    <property type="protein sequence ID" value="QEO17297.1"/>
    <property type="molecule type" value="Genomic_DNA"/>
</dbReference>
<evidence type="ECO:0000313" key="6">
    <source>
        <dbReference type="EMBL" id="QEO17297.1"/>
    </source>
</evidence>
<proteinExistence type="predicted"/>
<dbReference type="RefSeq" id="WP_149278975.1">
    <property type="nucleotide sequence ID" value="NZ_CP043506.1"/>
</dbReference>
<keyword evidence="3 5" id="KW-1133">Transmembrane helix</keyword>
<feature type="transmembrane region" description="Helical" evidence="5">
    <location>
        <begin position="24"/>
        <end position="44"/>
    </location>
</feature>
<keyword evidence="7" id="KW-1185">Reference proteome</keyword>
<dbReference type="GO" id="GO:0016020">
    <property type="term" value="C:membrane"/>
    <property type="evidence" value="ECO:0007669"/>
    <property type="project" value="UniProtKB-SubCell"/>
</dbReference>
<feature type="transmembrane region" description="Helical" evidence="5">
    <location>
        <begin position="64"/>
        <end position="88"/>
    </location>
</feature>
<sequence length="174" mass="18233">MAAIDGISLLIVAFSTLHGAWRGFTRLALGLCLWTVAFMAAMRFHTPMAEWTGQYVASPLGAQAVAVLVILIGVIVVGGMASAGLVRVVRATPLDGPDRLLGGAFGLARGAVVVVVLFTVASLLLQPIDLQALENNSRLTPYIQSGASGLRSYLPDFDLKGVARKLSTGHDASF</sequence>
<dbReference type="Pfam" id="PF02674">
    <property type="entry name" value="Colicin_V"/>
    <property type="match status" value="1"/>
</dbReference>
<evidence type="ECO:0000256" key="1">
    <source>
        <dbReference type="ARBA" id="ARBA00004141"/>
    </source>
</evidence>
<protein>
    <submittedName>
        <fullName evidence="6">CvpA family protein</fullName>
    </submittedName>
</protein>
<dbReference type="AlphaFoldDB" id="A0A5C1YQN4"/>
<dbReference type="PANTHER" id="PTHR36926">
    <property type="entry name" value="COLICIN V PRODUCTION PROTEIN"/>
    <property type="match status" value="1"/>
</dbReference>
<evidence type="ECO:0000313" key="7">
    <source>
        <dbReference type="Proteomes" id="UP000324536"/>
    </source>
</evidence>
<organism evidence="6 7">
    <name type="scientific">Acetobacter vaccinii</name>
    <dbReference type="NCBI Taxonomy" id="2592655"/>
    <lineage>
        <taxon>Bacteria</taxon>
        <taxon>Pseudomonadati</taxon>
        <taxon>Pseudomonadota</taxon>
        <taxon>Alphaproteobacteria</taxon>
        <taxon>Acetobacterales</taxon>
        <taxon>Acetobacteraceae</taxon>
        <taxon>Acetobacter</taxon>
    </lineage>
</organism>
<gene>
    <name evidence="6" type="ORF">FLP30_05765</name>
</gene>
<keyword evidence="4 5" id="KW-0472">Membrane</keyword>
<evidence type="ECO:0000256" key="5">
    <source>
        <dbReference type="SAM" id="Phobius"/>
    </source>
</evidence>
<evidence type="ECO:0000256" key="4">
    <source>
        <dbReference type="ARBA" id="ARBA00023136"/>
    </source>
</evidence>
<name>A0A5C1YQN4_9PROT</name>
<evidence type="ECO:0000256" key="3">
    <source>
        <dbReference type="ARBA" id="ARBA00022989"/>
    </source>
</evidence>
<keyword evidence="2 5" id="KW-0812">Transmembrane</keyword>
<comment type="subcellular location">
    <subcellularLocation>
        <location evidence="1">Membrane</location>
        <topology evidence="1">Multi-pass membrane protein</topology>
    </subcellularLocation>
</comment>
<dbReference type="InterPro" id="IPR003825">
    <property type="entry name" value="Colicin-V_CvpA"/>
</dbReference>
<evidence type="ECO:0000256" key="2">
    <source>
        <dbReference type="ARBA" id="ARBA00022692"/>
    </source>
</evidence>
<dbReference type="PANTHER" id="PTHR36926:SF1">
    <property type="entry name" value="COLICIN V PRODUCTION PROTEIN"/>
    <property type="match status" value="1"/>
</dbReference>
<dbReference type="InterPro" id="IPR052719">
    <property type="entry name" value="CvpA-like"/>
</dbReference>
<dbReference type="GO" id="GO:0009403">
    <property type="term" value="P:toxin biosynthetic process"/>
    <property type="evidence" value="ECO:0007669"/>
    <property type="project" value="InterPro"/>
</dbReference>
<feature type="transmembrane region" description="Helical" evidence="5">
    <location>
        <begin position="100"/>
        <end position="125"/>
    </location>
</feature>
<dbReference type="OrthoDB" id="9806894at2"/>